<dbReference type="Proteomes" id="UP000247702">
    <property type="component" value="Unassembled WGS sequence"/>
</dbReference>
<dbReference type="InterPro" id="IPR006597">
    <property type="entry name" value="Sel1-like"/>
</dbReference>
<comment type="caution">
    <text evidence="1">The sequence shown here is derived from an EMBL/GenBank/DDBJ whole genome shotgun (WGS) entry which is preliminary data.</text>
</comment>
<gene>
    <name evidence="1" type="ORF">RclHR1_03270002</name>
</gene>
<dbReference type="SMART" id="SM00671">
    <property type="entry name" value="SEL1"/>
    <property type="match status" value="4"/>
</dbReference>
<dbReference type="SUPFAM" id="SSF81901">
    <property type="entry name" value="HCP-like"/>
    <property type="match status" value="2"/>
</dbReference>
<proteinExistence type="predicted"/>
<evidence type="ECO:0000313" key="1">
    <source>
        <dbReference type="EMBL" id="GBB98579.1"/>
    </source>
</evidence>
<dbReference type="Pfam" id="PF08238">
    <property type="entry name" value="Sel1"/>
    <property type="match status" value="5"/>
</dbReference>
<dbReference type="PANTHER" id="PTHR43628:SF1">
    <property type="entry name" value="CHITIN SYNTHASE REGULATORY FACTOR 2-RELATED"/>
    <property type="match status" value="1"/>
</dbReference>
<reference evidence="1 2" key="1">
    <citation type="submission" date="2017-11" db="EMBL/GenBank/DDBJ databases">
        <title>The genome of Rhizophagus clarus HR1 reveals common genetic basis of auxotrophy among arbuscular mycorrhizal fungi.</title>
        <authorList>
            <person name="Kobayashi Y."/>
        </authorList>
    </citation>
    <scope>NUCLEOTIDE SEQUENCE [LARGE SCALE GENOMIC DNA]</scope>
    <source>
        <strain evidence="1 2">HR1</strain>
    </source>
</reference>
<dbReference type="InterPro" id="IPR052945">
    <property type="entry name" value="Mitotic_Regulator"/>
</dbReference>
<dbReference type="EMBL" id="BEXD01002524">
    <property type="protein sequence ID" value="GBB98579.1"/>
    <property type="molecule type" value="Genomic_DNA"/>
</dbReference>
<dbReference type="Gene3D" id="1.25.40.10">
    <property type="entry name" value="Tetratricopeptide repeat domain"/>
    <property type="match status" value="2"/>
</dbReference>
<accession>A0A2Z6RN77</accession>
<organism evidence="1 2">
    <name type="scientific">Rhizophagus clarus</name>
    <dbReference type="NCBI Taxonomy" id="94130"/>
    <lineage>
        <taxon>Eukaryota</taxon>
        <taxon>Fungi</taxon>
        <taxon>Fungi incertae sedis</taxon>
        <taxon>Mucoromycota</taxon>
        <taxon>Glomeromycotina</taxon>
        <taxon>Glomeromycetes</taxon>
        <taxon>Glomerales</taxon>
        <taxon>Glomeraceae</taxon>
        <taxon>Rhizophagus</taxon>
    </lineage>
</organism>
<protein>
    <submittedName>
        <fullName evidence="1">Uncharacterized protein</fullName>
    </submittedName>
</protein>
<keyword evidence="2" id="KW-1185">Reference proteome</keyword>
<dbReference type="InterPro" id="IPR011990">
    <property type="entry name" value="TPR-like_helical_dom_sf"/>
</dbReference>
<sequence length="274" mass="31745">MTDKQIIPDSVCILNINNSLHEFSHIIQNFDKINVKEIEPTIIFNEDLGIVIDELINFIFKELNEEICDDNIINKKFINFMNNHEIIPREIYNYLLYDQNNSNSIYLLGYFNYYGIEVNINQQRAFELYQKAMKLKNDVAQLELAAMYIYGNDIVNKNYNEGFKLIKELADKGIPNAINKLGLCYESGIGININSQKAFEFYQKAADLGNLSGFELYQKAANLKNDIGQYNLASMYEIGNGTEKNMEQAIYWYKKSAEQGFQYAKSKLETLSQK</sequence>
<name>A0A2Z6RN77_9GLOM</name>
<dbReference type="PANTHER" id="PTHR43628">
    <property type="entry name" value="ACTIVATOR OF C KINASE PROTEIN 1-RELATED"/>
    <property type="match status" value="1"/>
</dbReference>
<evidence type="ECO:0000313" key="2">
    <source>
        <dbReference type="Proteomes" id="UP000247702"/>
    </source>
</evidence>
<dbReference type="AlphaFoldDB" id="A0A2Z6RN77"/>